<evidence type="ECO:0000313" key="3">
    <source>
        <dbReference type="Proteomes" id="UP000638353"/>
    </source>
</evidence>
<sequence length="143" mass="15056">MPVSGMTGITVGEDGRPMGVVQGCEAPMDRAVLHVPAGPPEAEPEGSWSRSGTPDKFATWPLSGADGDGWTADSPPKPLVPRVTYRLYGATDDNSWSTGAVSFTPEDLSTLKPGQVRYATPSAPDVFTTGTLEDFRRAACEGE</sequence>
<feature type="region of interest" description="Disordered" evidence="1">
    <location>
        <begin position="1"/>
        <end position="20"/>
    </location>
</feature>
<protein>
    <submittedName>
        <fullName evidence="2">Uncharacterized protein</fullName>
    </submittedName>
</protein>
<dbReference type="Proteomes" id="UP000638353">
    <property type="component" value="Unassembled WGS sequence"/>
</dbReference>
<comment type="caution">
    <text evidence="2">The sequence shown here is derived from an EMBL/GenBank/DDBJ whole genome shotgun (WGS) entry which is preliminary data.</text>
</comment>
<evidence type="ECO:0000256" key="1">
    <source>
        <dbReference type="SAM" id="MobiDB-lite"/>
    </source>
</evidence>
<gene>
    <name evidence="2" type="ORF">GCM10010334_11990</name>
</gene>
<feature type="region of interest" description="Disordered" evidence="1">
    <location>
        <begin position="36"/>
        <end position="78"/>
    </location>
</feature>
<name>A0A918WU51_9ACTN</name>
<accession>A0A918WU51</accession>
<dbReference type="AlphaFoldDB" id="A0A918WU51"/>
<reference evidence="2" key="1">
    <citation type="journal article" date="2014" name="Int. J. Syst. Evol. Microbiol.">
        <title>Complete genome sequence of Corynebacterium casei LMG S-19264T (=DSM 44701T), isolated from a smear-ripened cheese.</title>
        <authorList>
            <consortium name="US DOE Joint Genome Institute (JGI-PGF)"/>
            <person name="Walter F."/>
            <person name="Albersmeier A."/>
            <person name="Kalinowski J."/>
            <person name="Ruckert C."/>
        </authorList>
    </citation>
    <scope>NUCLEOTIDE SEQUENCE</scope>
    <source>
        <strain evidence="2">JCM 4637</strain>
    </source>
</reference>
<proteinExistence type="predicted"/>
<reference evidence="2" key="2">
    <citation type="submission" date="2020-09" db="EMBL/GenBank/DDBJ databases">
        <authorList>
            <person name="Sun Q."/>
            <person name="Ohkuma M."/>
        </authorList>
    </citation>
    <scope>NUCLEOTIDE SEQUENCE</scope>
    <source>
        <strain evidence="2">JCM 4637</strain>
    </source>
</reference>
<organism evidence="2 3">
    <name type="scientific">Streptomyces finlayi</name>
    <dbReference type="NCBI Taxonomy" id="67296"/>
    <lineage>
        <taxon>Bacteria</taxon>
        <taxon>Bacillati</taxon>
        <taxon>Actinomycetota</taxon>
        <taxon>Actinomycetes</taxon>
        <taxon>Kitasatosporales</taxon>
        <taxon>Streptomycetaceae</taxon>
        <taxon>Streptomyces</taxon>
    </lineage>
</organism>
<dbReference type="EMBL" id="BMVC01000002">
    <property type="protein sequence ID" value="GHC83156.1"/>
    <property type="molecule type" value="Genomic_DNA"/>
</dbReference>
<evidence type="ECO:0000313" key="2">
    <source>
        <dbReference type="EMBL" id="GHC83156.1"/>
    </source>
</evidence>